<evidence type="ECO:0000313" key="5">
    <source>
        <dbReference type="EMBL" id="NKE68899.1"/>
    </source>
</evidence>
<proteinExistence type="inferred from homology"/>
<feature type="domain" description="AMP-binding enzyme C-terminal" evidence="4">
    <location>
        <begin position="438"/>
        <end position="514"/>
    </location>
</feature>
<dbReference type="Pfam" id="PF00501">
    <property type="entry name" value="AMP-binding"/>
    <property type="match status" value="1"/>
</dbReference>
<keyword evidence="2" id="KW-0436">Ligase</keyword>
<dbReference type="Proteomes" id="UP000521868">
    <property type="component" value="Unassembled WGS sequence"/>
</dbReference>
<evidence type="ECO:0000313" key="6">
    <source>
        <dbReference type="Proteomes" id="UP000521868"/>
    </source>
</evidence>
<evidence type="ECO:0000256" key="2">
    <source>
        <dbReference type="ARBA" id="ARBA00022598"/>
    </source>
</evidence>
<evidence type="ECO:0000259" key="3">
    <source>
        <dbReference type="Pfam" id="PF00501"/>
    </source>
</evidence>
<dbReference type="SUPFAM" id="SSF56801">
    <property type="entry name" value="Acetyl-CoA synthetase-like"/>
    <property type="match status" value="1"/>
</dbReference>
<dbReference type="GO" id="GO:0006631">
    <property type="term" value="P:fatty acid metabolic process"/>
    <property type="evidence" value="ECO:0007669"/>
    <property type="project" value="TreeGrafter"/>
</dbReference>
<dbReference type="GO" id="GO:0031956">
    <property type="term" value="F:medium-chain fatty acid-CoA ligase activity"/>
    <property type="evidence" value="ECO:0007669"/>
    <property type="project" value="TreeGrafter"/>
</dbReference>
<comment type="similarity">
    <text evidence="1">Belongs to the ATP-dependent AMP-binding enzyme family.</text>
</comment>
<dbReference type="Gene3D" id="3.30.300.30">
    <property type="match status" value="1"/>
</dbReference>
<feature type="domain" description="AMP-dependent synthetase/ligase" evidence="3">
    <location>
        <begin position="17"/>
        <end position="389"/>
    </location>
</feature>
<dbReference type="Pfam" id="PF13193">
    <property type="entry name" value="AMP-binding_C"/>
    <property type="match status" value="1"/>
</dbReference>
<dbReference type="EMBL" id="VTOX01000013">
    <property type="protein sequence ID" value="NKE68899.1"/>
    <property type="molecule type" value="Genomic_DNA"/>
</dbReference>
<gene>
    <name evidence="5" type="ORF">RAMLITH_24065</name>
</gene>
<dbReference type="PANTHER" id="PTHR43201">
    <property type="entry name" value="ACYL-COA SYNTHETASE"/>
    <property type="match status" value="1"/>
</dbReference>
<sequence length="529" mass="58278">MKRLGLWPGITLLEGLDEAVRLRRDNVAIVDGNSATGRSTCVTYGELDEHSRHVAAGLSRLGVRRGDVVAVQLPNWWQFAVLHLACLRIGAVINPLMPIFRERELTFMLELAETKVLVIPEEFRKFDHADLGRRLQEKLPTLKHLVVVGTSGPRSFERELLAAVADDATSSTWQPVGPDDVVQVLYTSGTTGEPKGVMHTSNTLFSNLLPYVNRMQLGRDDVILMSSPLAHQTGFMYGLMMPIYLGGRVVLQDVWEPTLAADLIEREKVTYTMASTPFLADLTEVGATRPEAFASLRLFHSAGATIPRALVRDATQRLGATIISGWGMTENGAAATTRPNDRAEKIFETDGCAMDGMELRIVDERGRPLPSGESGHLQVRGCSNFVGYLHRPQLYGTDESGWFTTGDIARIDEDGYLRITGRSKDVVIRGGENIPVVEIEGLLYRHPGVREVAIVGRVDPRLGERCAAYVVPRGATPPTLQELTAWLADAGVSKTYLPEFLRIVSELPKTPTGKIQKFQLRAMEAQLDS</sequence>
<evidence type="ECO:0000259" key="4">
    <source>
        <dbReference type="Pfam" id="PF13193"/>
    </source>
</evidence>
<keyword evidence="6" id="KW-1185">Reference proteome</keyword>
<accession>A0A7X6DKS6</accession>
<dbReference type="Gene3D" id="2.30.38.10">
    <property type="entry name" value="Luciferase, Domain 3"/>
    <property type="match status" value="1"/>
</dbReference>
<dbReference type="PROSITE" id="PS00455">
    <property type="entry name" value="AMP_BINDING"/>
    <property type="match status" value="1"/>
</dbReference>
<comment type="caution">
    <text evidence="5">The sequence shown here is derived from an EMBL/GenBank/DDBJ whole genome shotgun (WGS) entry which is preliminary data.</text>
</comment>
<dbReference type="InterPro" id="IPR000873">
    <property type="entry name" value="AMP-dep_synth/lig_dom"/>
</dbReference>
<dbReference type="PANTHER" id="PTHR43201:SF5">
    <property type="entry name" value="MEDIUM-CHAIN ACYL-COA LIGASE ACSF2, MITOCHONDRIAL"/>
    <property type="match status" value="1"/>
</dbReference>
<reference evidence="5 6" key="1">
    <citation type="journal article" date="2020" name="Nature">
        <title>Bacterial chemolithoautotrophy via manganese oxidation.</title>
        <authorList>
            <person name="Yu H."/>
            <person name="Leadbetter J.R."/>
        </authorList>
    </citation>
    <scope>NUCLEOTIDE SEQUENCE [LARGE SCALE GENOMIC DNA]</scope>
    <source>
        <strain evidence="5 6">RBP-1</strain>
    </source>
</reference>
<dbReference type="AlphaFoldDB" id="A0A7X6DKS6"/>
<protein>
    <submittedName>
        <fullName evidence="5">AMP-binding protein</fullName>
    </submittedName>
</protein>
<dbReference type="InterPro" id="IPR025110">
    <property type="entry name" value="AMP-bd_C"/>
</dbReference>
<evidence type="ECO:0000256" key="1">
    <source>
        <dbReference type="ARBA" id="ARBA00006432"/>
    </source>
</evidence>
<dbReference type="InterPro" id="IPR020845">
    <property type="entry name" value="AMP-binding_CS"/>
</dbReference>
<organism evidence="5 6">
    <name type="scientific">Ramlibacter lithotrophicus</name>
    <dbReference type="NCBI Taxonomy" id="2606681"/>
    <lineage>
        <taxon>Bacteria</taxon>
        <taxon>Pseudomonadati</taxon>
        <taxon>Pseudomonadota</taxon>
        <taxon>Betaproteobacteria</taxon>
        <taxon>Burkholderiales</taxon>
        <taxon>Comamonadaceae</taxon>
        <taxon>Ramlibacter</taxon>
    </lineage>
</organism>
<name>A0A7X6DKS6_9BURK</name>
<dbReference type="Gene3D" id="3.40.50.980">
    <property type="match status" value="2"/>
</dbReference>
<dbReference type="InterPro" id="IPR045851">
    <property type="entry name" value="AMP-bd_C_sf"/>
</dbReference>